<comment type="caution">
    <text evidence="6">The sequence shown here is derived from an EMBL/GenBank/DDBJ whole genome shotgun (WGS) entry which is preliminary data.</text>
</comment>
<dbReference type="AlphaFoldDB" id="A0A2T0YS89"/>
<dbReference type="GO" id="GO:0008934">
    <property type="term" value="F:inositol monophosphate 1-phosphatase activity"/>
    <property type="evidence" value="ECO:0007669"/>
    <property type="project" value="TreeGrafter"/>
</dbReference>
<dbReference type="PROSITE" id="PS00629">
    <property type="entry name" value="IMP_1"/>
    <property type="match status" value="1"/>
</dbReference>
<name>A0A2T0YS89_9MICC</name>
<feature type="binding site" evidence="4">
    <location>
        <position position="254"/>
    </location>
    <ligand>
        <name>Mg(2+)</name>
        <dbReference type="ChEBI" id="CHEBI:18420"/>
        <label>1</label>
        <note>catalytic</note>
    </ligand>
</feature>
<feature type="region of interest" description="Disordered" evidence="5">
    <location>
        <begin position="1"/>
        <end position="25"/>
    </location>
</feature>
<reference evidence="6 7" key="1">
    <citation type="submission" date="2018-03" db="EMBL/GenBank/DDBJ databases">
        <title>Comparative analysis of microorganisms from saline springs in Andes Mountain Range, Colombia.</title>
        <authorList>
            <person name="Rubin E."/>
        </authorList>
    </citation>
    <scope>NUCLEOTIDE SEQUENCE [LARGE SCALE GENOMIC DNA]</scope>
    <source>
        <strain evidence="6 7">CG 35</strain>
    </source>
</reference>
<keyword evidence="7" id="KW-1185">Reference proteome</keyword>
<accession>A0A2T0YS89</accession>
<dbReference type="GO" id="GO:0006020">
    <property type="term" value="P:inositol metabolic process"/>
    <property type="evidence" value="ECO:0007669"/>
    <property type="project" value="TreeGrafter"/>
</dbReference>
<evidence type="ECO:0000256" key="5">
    <source>
        <dbReference type="SAM" id="MobiDB-lite"/>
    </source>
</evidence>
<dbReference type="RefSeq" id="WP_106121861.1">
    <property type="nucleotide sequence ID" value="NZ_PVTY01000002.1"/>
</dbReference>
<protein>
    <submittedName>
        <fullName evidence="6">Myo-inositol-1(Or 4)-monophosphatase</fullName>
    </submittedName>
</protein>
<evidence type="ECO:0000256" key="4">
    <source>
        <dbReference type="PIRSR" id="PIRSR600760-2"/>
    </source>
</evidence>
<feature type="binding site" evidence="4">
    <location>
        <position position="122"/>
    </location>
    <ligand>
        <name>Mg(2+)</name>
        <dbReference type="ChEBI" id="CHEBI:18420"/>
        <label>1</label>
        <note>catalytic</note>
    </ligand>
</feature>
<gene>
    <name evidence="6" type="ORF">BCL67_102170</name>
</gene>
<keyword evidence="3 4" id="KW-0460">Magnesium</keyword>
<organism evidence="6 7">
    <name type="scientific">Nesterenkonia sandarakina</name>
    <dbReference type="NCBI Taxonomy" id="272918"/>
    <lineage>
        <taxon>Bacteria</taxon>
        <taxon>Bacillati</taxon>
        <taxon>Actinomycetota</taxon>
        <taxon>Actinomycetes</taxon>
        <taxon>Micrococcales</taxon>
        <taxon>Micrococcaceae</taxon>
        <taxon>Nesterenkonia</taxon>
    </lineage>
</organism>
<comment type="cofactor">
    <cofactor evidence="4">
        <name>Mg(2+)</name>
        <dbReference type="ChEBI" id="CHEBI:18420"/>
    </cofactor>
</comment>
<dbReference type="PANTHER" id="PTHR20854">
    <property type="entry name" value="INOSITOL MONOPHOSPHATASE"/>
    <property type="match status" value="1"/>
</dbReference>
<feature type="binding site" evidence="4">
    <location>
        <position position="124"/>
    </location>
    <ligand>
        <name>Mg(2+)</name>
        <dbReference type="ChEBI" id="CHEBI:18420"/>
        <label>1</label>
        <note>catalytic</note>
    </ligand>
</feature>
<dbReference type="InterPro" id="IPR020583">
    <property type="entry name" value="Inositol_monoP_metal-BS"/>
</dbReference>
<evidence type="ECO:0000256" key="3">
    <source>
        <dbReference type="ARBA" id="ARBA00022842"/>
    </source>
</evidence>
<dbReference type="GO" id="GO:0007165">
    <property type="term" value="P:signal transduction"/>
    <property type="evidence" value="ECO:0007669"/>
    <property type="project" value="TreeGrafter"/>
</dbReference>
<feature type="region of interest" description="Disordered" evidence="5">
    <location>
        <begin position="92"/>
        <end position="119"/>
    </location>
</feature>
<dbReference type="EMBL" id="PVTY01000002">
    <property type="protein sequence ID" value="PRZ18507.1"/>
    <property type="molecule type" value="Genomic_DNA"/>
</dbReference>
<dbReference type="Pfam" id="PF00459">
    <property type="entry name" value="Inositol_P"/>
    <property type="match status" value="1"/>
</dbReference>
<dbReference type="OrthoDB" id="9772456at2"/>
<dbReference type="SUPFAM" id="SSF56655">
    <property type="entry name" value="Carbohydrate phosphatase"/>
    <property type="match status" value="1"/>
</dbReference>
<evidence type="ECO:0000256" key="2">
    <source>
        <dbReference type="ARBA" id="ARBA00022801"/>
    </source>
</evidence>
<dbReference type="InterPro" id="IPR000760">
    <property type="entry name" value="Inositol_monophosphatase-like"/>
</dbReference>
<dbReference type="Gene3D" id="3.30.540.10">
    <property type="entry name" value="Fructose-1,6-Bisphosphatase, subunit A, domain 1"/>
    <property type="match status" value="1"/>
</dbReference>
<sequence length="303" mass="32104">MTLPKPENANPESVDPAIVDPQKLSPQKLQDLLEIAHEAAAAGAGVLAEREDVSPSGLVLGQEHSGVQTKSSASDLVTDFDRRAEQAVREVINRRRPSDEVSGEEYGTTTPAEPSGYRWSIDPLDGTTNFVRGIVYYGTSVGLQGPDGSWLAGVVVAPALSRIWWASAGAGAWSTHGDSEPTRLSGPTGGLDAGLLSTGFGYDPERRAEQTRAVTAMLPHFGNMRRLGAAALDICMVADGTQNAYAEYGIWEHDWAAGALIAEEAGVFVRRPIAADSSQTPDWTVIGDIGIDPSELSPAPLTR</sequence>
<dbReference type="GO" id="GO:0046872">
    <property type="term" value="F:metal ion binding"/>
    <property type="evidence" value="ECO:0007669"/>
    <property type="project" value="UniProtKB-KW"/>
</dbReference>
<dbReference type="Proteomes" id="UP000238217">
    <property type="component" value="Unassembled WGS sequence"/>
</dbReference>
<keyword evidence="1 4" id="KW-0479">Metal-binding</keyword>
<dbReference type="PRINTS" id="PR00377">
    <property type="entry name" value="IMPHPHTASES"/>
</dbReference>
<feature type="binding site" evidence="4">
    <location>
        <position position="104"/>
    </location>
    <ligand>
        <name>Mg(2+)</name>
        <dbReference type="ChEBI" id="CHEBI:18420"/>
        <label>1</label>
        <note>catalytic</note>
    </ligand>
</feature>
<dbReference type="PANTHER" id="PTHR20854:SF4">
    <property type="entry name" value="INOSITOL-1-MONOPHOSPHATASE-RELATED"/>
    <property type="match status" value="1"/>
</dbReference>
<dbReference type="Gene3D" id="3.40.190.80">
    <property type="match status" value="1"/>
</dbReference>
<evidence type="ECO:0000313" key="6">
    <source>
        <dbReference type="EMBL" id="PRZ18507.1"/>
    </source>
</evidence>
<evidence type="ECO:0000256" key="1">
    <source>
        <dbReference type="ARBA" id="ARBA00022723"/>
    </source>
</evidence>
<feature type="binding site" evidence="4">
    <location>
        <position position="125"/>
    </location>
    <ligand>
        <name>Mg(2+)</name>
        <dbReference type="ChEBI" id="CHEBI:18420"/>
        <label>1</label>
        <note>catalytic</note>
    </ligand>
</feature>
<keyword evidence="2" id="KW-0378">Hydrolase</keyword>
<proteinExistence type="predicted"/>
<evidence type="ECO:0000313" key="7">
    <source>
        <dbReference type="Proteomes" id="UP000238217"/>
    </source>
</evidence>